<evidence type="ECO:0000313" key="3">
    <source>
        <dbReference type="EMBL" id="BBY59254.1"/>
    </source>
</evidence>
<dbReference type="EMBL" id="AP022595">
    <property type="protein sequence ID" value="BBY59254.1"/>
    <property type="molecule type" value="Genomic_DNA"/>
</dbReference>
<dbReference type="Pfam" id="PF23275">
    <property type="entry name" value="TPR_23"/>
    <property type="match status" value="1"/>
</dbReference>
<name>A0A7I7SQI9_9MYCO</name>
<evidence type="ECO:0000256" key="1">
    <source>
        <dbReference type="SAM" id="MobiDB-lite"/>
    </source>
</evidence>
<feature type="region of interest" description="Disordered" evidence="1">
    <location>
        <begin position="1"/>
        <end position="21"/>
    </location>
</feature>
<dbReference type="KEGG" id="msar:MSAR_23900"/>
<dbReference type="AlphaFoldDB" id="A0A7I7SQI9"/>
<dbReference type="RefSeq" id="WP_163697191.1">
    <property type="nucleotide sequence ID" value="NZ_AP022595.1"/>
</dbReference>
<proteinExistence type="predicted"/>
<dbReference type="Proteomes" id="UP000466445">
    <property type="component" value="Chromosome"/>
</dbReference>
<feature type="domain" description="TPR repeat" evidence="2">
    <location>
        <begin position="16"/>
        <end position="79"/>
    </location>
</feature>
<reference evidence="3 4" key="1">
    <citation type="journal article" date="2019" name="Emerg. Microbes Infect.">
        <title>Comprehensive subspecies identification of 175 nontuberculous mycobacteria species based on 7547 genomic profiles.</title>
        <authorList>
            <person name="Matsumoto Y."/>
            <person name="Kinjo T."/>
            <person name="Motooka D."/>
            <person name="Nabeya D."/>
            <person name="Jung N."/>
            <person name="Uechi K."/>
            <person name="Horii T."/>
            <person name="Iida T."/>
            <person name="Fujita J."/>
            <person name="Nakamura S."/>
        </authorList>
    </citation>
    <scope>NUCLEOTIDE SEQUENCE [LARGE SCALE GENOMIC DNA]</scope>
    <source>
        <strain evidence="3 4">JCM 30395</strain>
    </source>
</reference>
<keyword evidence="4" id="KW-1185">Reference proteome</keyword>
<accession>A0A7I7SQI9</accession>
<organism evidence="3 4">
    <name type="scientific">Mycolicibacterium sarraceniae</name>
    <dbReference type="NCBI Taxonomy" id="1534348"/>
    <lineage>
        <taxon>Bacteria</taxon>
        <taxon>Bacillati</taxon>
        <taxon>Actinomycetota</taxon>
        <taxon>Actinomycetes</taxon>
        <taxon>Mycobacteriales</taxon>
        <taxon>Mycobacteriaceae</taxon>
        <taxon>Mycolicibacterium</taxon>
    </lineage>
</organism>
<dbReference type="InterPro" id="IPR057037">
    <property type="entry name" value="TPR_rep_actino"/>
</dbReference>
<sequence length="405" mass="42222">MSDTPLWQHDPASNGREGFGRDPALDPAVSNILSAAAPEHQVVHDAVTAPGGAGDRFLHNVTHHFWADNGKSVASLFDWTGPAAQGPEGQIAGETAHAYSSYIGSHPDELLKLPGNHTLGQVNPDLTQGMAHGLTPYVTNIAGEHNALTGSFGAFDTGATQDNDFMSTSKGVFSVLNTDPQAAQLFDGKAYEEILRDQNSYAKGIAENVPNAVLDNARMQQADTLRALIDVGTNNALDAKGVNADLQAADAYASKSSAYDLAVKTLSAGADASPGGPVAALGADTLGSALKSDIIGTPPVPSAHPALYSNMTEYEADRAVLNGLIANGTHVNLPADFFGQGDGGSDIKGFAEYSQHPTANTLAETHYNTAVRDALASIVGTNNVAPIGMEKDTYNNITKNPHPWS</sequence>
<protein>
    <recommendedName>
        <fullName evidence="2">TPR repeat domain-containing protein</fullName>
    </recommendedName>
</protein>
<gene>
    <name evidence="3" type="ORF">MSAR_23900</name>
</gene>
<evidence type="ECO:0000259" key="2">
    <source>
        <dbReference type="Pfam" id="PF23275"/>
    </source>
</evidence>
<evidence type="ECO:0000313" key="4">
    <source>
        <dbReference type="Proteomes" id="UP000466445"/>
    </source>
</evidence>